<dbReference type="InterPro" id="IPR016187">
    <property type="entry name" value="CTDL_fold"/>
</dbReference>
<dbReference type="CDD" id="cd00037">
    <property type="entry name" value="CLECT"/>
    <property type="match status" value="2"/>
</dbReference>
<evidence type="ECO:0000259" key="1">
    <source>
        <dbReference type="PROSITE" id="PS50041"/>
    </source>
</evidence>
<dbReference type="PROSITE" id="PS51212">
    <property type="entry name" value="WSC"/>
    <property type="match status" value="1"/>
</dbReference>
<dbReference type="InterPro" id="IPR016186">
    <property type="entry name" value="C-type_lectin-like/link_sf"/>
</dbReference>
<dbReference type="Gene3D" id="3.40.50.410">
    <property type="entry name" value="von Willebrand factor, type A domain"/>
    <property type="match status" value="2"/>
</dbReference>
<protein>
    <recommendedName>
        <fullName evidence="6">C-type lectin</fullName>
    </recommendedName>
</protein>
<dbReference type="PANTHER" id="PTHR24020:SF20">
    <property type="entry name" value="PH DOMAIN-CONTAINING PROTEIN"/>
    <property type="match status" value="1"/>
</dbReference>
<dbReference type="SUPFAM" id="SSF53300">
    <property type="entry name" value="vWA-like"/>
    <property type="match status" value="1"/>
</dbReference>
<dbReference type="SMART" id="SM00327">
    <property type="entry name" value="VWA"/>
    <property type="match status" value="1"/>
</dbReference>
<proteinExistence type="predicted"/>
<dbReference type="InterPro" id="IPR002889">
    <property type="entry name" value="WSC_carb-bd"/>
</dbReference>
<dbReference type="InterPro" id="IPR050525">
    <property type="entry name" value="ECM_Assembly_Org"/>
</dbReference>
<name>A0AAD9J6K6_9ANNE</name>
<keyword evidence="5" id="KW-1185">Reference proteome</keyword>
<dbReference type="AlphaFoldDB" id="A0AAD9J6K6"/>
<dbReference type="PROSITE" id="PS50041">
    <property type="entry name" value="C_TYPE_LECTIN_2"/>
    <property type="match status" value="2"/>
</dbReference>
<feature type="domain" description="C-type lectin" evidence="1">
    <location>
        <begin position="40"/>
        <end position="120"/>
    </location>
</feature>
<evidence type="ECO:0000259" key="3">
    <source>
        <dbReference type="PROSITE" id="PS51212"/>
    </source>
</evidence>
<dbReference type="Proteomes" id="UP001208570">
    <property type="component" value="Unassembled WGS sequence"/>
</dbReference>
<gene>
    <name evidence="4" type="ORF">LSH36_547g04004</name>
</gene>
<dbReference type="Gene3D" id="3.10.100.10">
    <property type="entry name" value="Mannose-Binding Protein A, subunit A"/>
    <property type="match status" value="2"/>
</dbReference>
<dbReference type="Pfam" id="PF00092">
    <property type="entry name" value="VWA"/>
    <property type="match status" value="1"/>
</dbReference>
<dbReference type="Pfam" id="PF00059">
    <property type="entry name" value="Lectin_C"/>
    <property type="match status" value="1"/>
</dbReference>
<dbReference type="SUPFAM" id="SSF56436">
    <property type="entry name" value="C-type lectin-like"/>
    <property type="match status" value="2"/>
</dbReference>
<feature type="domain" description="WSC" evidence="3">
    <location>
        <begin position="281"/>
        <end position="377"/>
    </location>
</feature>
<dbReference type="PANTHER" id="PTHR24020">
    <property type="entry name" value="COLLAGEN ALPHA"/>
    <property type="match status" value="1"/>
</dbReference>
<evidence type="ECO:0000313" key="4">
    <source>
        <dbReference type="EMBL" id="KAK2147567.1"/>
    </source>
</evidence>
<feature type="domain" description="VWFA" evidence="2">
    <location>
        <begin position="161"/>
        <end position="263"/>
    </location>
</feature>
<dbReference type="SMART" id="SM00034">
    <property type="entry name" value="CLECT"/>
    <property type="match status" value="2"/>
</dbReference>
<dbReference type="EMBL" id="JAODUP010000547">
    <property type="protein sequence ID" value="KAK2147567.1"/>
    <property type="molecule type" value="Genomic_DNA"/>
</dbReference>
<dbReference type="InterPro" id="IPR002035">
    <property type="entry name" value="VWF_A"/>
</dbReference>
<dbReference type="InterPro" id="IPR036465">
    <property type="entry name" value="vWFA_dom_sf"/>
</dbReference>
<comment type="caution">
    <text evidence="4">The sequence shown here is derived from an EMBL/GenBank/DDBJ whole genome shotgun (WGS) entry which is preliminary data.</text>
</comment>
<feature type="domain" description="C-type lectin" evidence="1">
    <location>
        <begin position="460"/>
        <end position="571"/>
    </location>
</feature>
<evidence type="ECO:0000259" key="2">
    <source>
        <dbReference type="PROSITE" id="PS50234"/>
    </source>
</evidence>
<evidence type="ECO:0000313" key="5">
    <source>
        <dbReference type="Proteomes" id="UP001208570"/>
    </source>
</evidence>
<dbReference type="InterPro" id="IPR001304">
    <property type="entry name" value="C-type_lectin-like"/>
</dbReference>
<dbReference type="PROSITE" id="PS50234">
    <property type="entry name" value="VWFA"/>
    <property type="match status" value="1"/>
</dbReference>
<reference evidence="4" key="1">
    <citation type="journal article" date="2023" name="Mol. Biol. Evol.">
        <title>Third-Generation Sequencing Reveals the Adaptive Role of the Epigenome in Three Deep-Sea Polychaetes.</title>
        <authorList>
            <person name="Perez M."/>
            <person name="Aroh O."/>
            <person name="Sun Y."/>
            <person name="Lan Y."/>
            <person name="Juniper S.K."/>
            <person name="Young C.R."/>
            <person name="Angers B."/>
            <person name="Qian P.Y."/>
        </authorList>
    </citation>
    <scope>NUCLEOTIDE SEQUENCE</scope>
    <source>
        <strain evidence="4">P08H-3</strain>
    </source>
</reference>
<organism evidence="4 5">
    <name type="scientific">Paralvinella palmiformis</name>
    <dbReference type="NCBI Taxonomy" id="53620"/>
    <lineage>
        <taxon>Eukaryota</taxon>
        <taxon>Metazoa</taxon>
        <taxon>Spiralia</taxon>
        <taxon>Lophotrochozoa</taxon>
        <taxon>Annelida</taxon>
        <taxon>Polychaeta</taxon>
        <taxon>Sedentaria</taxon>
        <taxon>Canalipalpata</taxon>
        <taxon>Terebellida</taxon>
        <taxon>Terebelliformia</taxon>
        <taxon>Alvinellidae</taxon>
        <taxon>Paralvinella</taxon>
    </lineage>
</organism>
<evidence type="ECO:0008006" key="6">
    <source>
        <dbReference type="Google" id="ProtNLM"/>
    </source>
</evidence>
<accession>A0AAD9J6K6</accession>
<sequence>MKTTTTTLVYSTYRILISAAILFATRWSAGDAKLCDGYEAGGHCYKLFRVSTNWRNASQQCLNQRRGHLASIYGSLQQTHIEQYLKAENIDGNDVWTSGKRPDSEIFWGNPESFWRWVGGCDGGRIDLAFVIDASGSMASGDGWTLTKNFFQSLLATFDVGNTDTADVLKLLRTSVFHIDRGDRRDAPNVAVILTDGKSTDTRLTKQEAILTQDSGIQMFVVGVTQDVAVDEIETMSSEPQIEDETYFLVKSYADLSEAVSNVSRQICNWNKIVNVVNISAVSPQGCYDNRNEDGLTREIPVIVTDPDVCIMACKEQGYRFAGVGYVPSITDPVCRCGNEFGKGGVTDQCTLLCSSTLFSNTNLCGGMNRNFVYKTDGVYGKWAYDEPNNYNDVTKQNDDVQFCAAVDSMDEDVFTFVDEKCTKSYSFLCEIDIGYCDGRFRTERGYQYFTLSTDNRSPSPSICVAMSVARNRRKTWHNARRYCQDHDGDLLRLISYKQNEELTNKIQSNKQIKDDKYFWIGLYKESHFWMDEASTITTQNNGKTTKELIGPNNDASKSSSDTKSLAKKYWCKYYQSDGKVAPKIYDARPIADAPICTVLGDNEPYNFYVDSSSQVDLVVGSTVHGIPKKKCWNKTISSIWGYDEFYDIHGNEMAKNGKINIE</sequence>